<evidence type="ECO:0000256" key="9">
    <source>
        <dbReference type="SAM" id="Phobius"/>
    </source>
</evidence>
<evidence type="ECO:0000259" key="10">
    <source>
        <dbReference type="PROSITE" id="PS01124"/>
    </source>
</evidence>
<comment type="catalytic activity">
    <reaction evidence="1">
        <text>ATP + protein L-histidine = ADP + protein N-phospho-L-histidine.</text>
        <dbReference type="EC" id="2.7.13.3"/>
    </reaction>
</comment>
<dbReference type="InterPro" id="IPR004358">
    <property type="entry name" value="Sig_transdc_His_kin-like_C"/>
</dbReference>
<evidence type="ECO:0000256" key="4">
    <source>
        <dbReference type="ARBA" id="ARBA00022679"/>
    </source>
</evidence>
<dbReference type="PROSITE" id="PS01124">
    <property type="entry name" value="HTH_ARAC_FAMILY_2"/>
    <property type="match status" value="1"/>
</dbReference>
<dbReference type="InterPro" id="IPR011006">
    <property type="entry name" value="CheY-like_superfamily"/>
</dbReference>
<evidence type="ECO:0000313" key="14">
    <source>
        <dbReference type="Proteomes" id="UP000184480"/>
    </source>
</evidence>
<evidence type="ECO:0000256" key="8">
    <source>
        <dbReference type="PROSITE-ProRule" id="PRU00169"/>
    </source>
</evidence>
<gene>
    <name evidence="13" type="ORF">SAMN05444362_101309</name>
</gene>
<feature type="domain" description="Histidine kinase" evidence="11">
    <location>
        <begin position="803"/>
        <end position="1020"/>
    </location>
</feature>
<dbReference type="InterPro" id="IPR036097">
    <property type="entry name" value="HisK_dim/P_sf"/>
</dbReference>
<dbReference type="InterPro" id="IPR018060">
    <property type="entry name" value="HTH_AraC"/>
</dbReference>
<dbReference type="Gene3D" id="1.10.10.60">
    <property type="entry name" value="Homeodomain-like"/>
    <property type="match status" value="1"/>
</dbReference>
<dbReference type="Gene3D" id="1.10.287.130">
    <property type="match status" value="1"/>
</dbReference>
<dbReference type="SUPFAM" id="SSF46689">
    <property type="entry name" value="Homeodomain-like"/>
    <property type="match status" value="1"/>
</dbReference>
<keyword evidence="4" id="KW-0808">Transferase</keyword>
<dbReference type="SUPFAM" id="SSF101898">
    <property type="entry name" value="NHL repeat"/>
    <property type="match status" value="1"/>
</dbReference>
<feature type="domain" description="HTH araC/xylS-type" evidence="10">
    <location>
        <begin position="1239"/>
        <end position="1337"/>
    </location>
</feature>
<dbReference type="InterPro" id="IPR015943">
    <property type="entry name" value="WD40/YVTN_repeat-like_dom_sf"/>
</dbReference>
<evidence type="ECO:0000313" key="13">
    <source>
        <dbReference type="EMBL" id="SHE42893.1"/>
    </source>
</evidence>
<dbReference type="Pfam" id="PF02518">
    <property type="entry name" value="HATPase_c"/>
    <property type="match status" value="1"/>
</dbReference>
<dbReference type="InterPro" id="IPR011110">
    <property type="entry name" value="Reg_prop"/>
</dbReference>
<dbReference type="PROSITE" id="PS50109">
    <property type="entry name" value="HIS_KIN"/>
    <property type="match status" value="1"/>
</dbReference>
<dbReference type="STRING" id="1346286.SAMN05444362_101309"/>
<dbReference type="SMART" id="SM00342">
    <property type="entry name" value="HTH_ARAC"/>
    <property type="match status" value="1"/>
</dbReference>
<accession>A0A1M4TEM2</accession>
<evidence type="ECO:0000256" key="2">
    <source>
        <dbReference type="ARBA" id="ARBA00012438"/>
    </source>
</evidence>
<dbReference type="InterPro" id="IPR005467">
    <property type="entry name" value="His_kinase_dom"/>
</dbReference>
<dbReference type="SUPFAM" id="SSF63829">
    <property type="entry name" value="Calcium-dependent phosphotriesterase"/>
    <property type="match status" value="1"/>
</dbReference>
<keyword evidence="3 8" id="KW-0597">Phosphoprotein</keyword>
<organism evidence="13 14">
    <name type="scientific">Dysgonomonas macrotermitis</name>
    <dbReference type="NCBI Taxonomy" id="1346286"/>
    <lineage>
        <taxon>Bacteria</taxon>
        <taxon>Pseudomonadati</taxon>
        <taxon>Bacteroidota</taxon>
        <taxon>Bacteroidia</taxon>
        <taxon>Bacteroidales</taxon>
        <taxon>Dysgonomonadaceae</taxon>
        <taxon>Dysgonomonas</taxon>
    </lineage>
</organism>
<dbReference type="EC" id="2.7.13.3" evidence="2"/>
<dbReference type="Pfam" id="PF00512">
    <property type="entry name" value="HisKA"/>
    <property type="match status" value="1"/>
</dbReference>
<evidence type="ECO:0000256" key="7">
    <source>
        <dbReference type="ARBA" id="ARBA00023163"/>
    </source>
</evidence>
<keyword evidence="14" id="KW-1185">Reference proteome</keyword>
<evidence type="ECO:0000259" key="12">
    <source>
        <dbReference type="PROSITE" id="PS50110"/>
    </source>
</evidence>
<dbReference type="SUPFAM" id="SSF55874">
    <property type="entry name" value="ATPase domain of HSP90 chaperone/DNA topoisomerase II/histidine kinase"/>
    <property type="match status" value="1"/>
</dbReference>
<feature type="modified residue" description="4-aspartylphosphate" evidence="8">
    <location>
        <position position="1111"/>
    </location>
</feature>
<evidence type="ECO:0000256" key="6">
    <source>
        <dbReference type="ARBA" id="ARBA00023015"/>
    </source>
</evidence>
<dbReference type="Gene3D" id="2.130.10.10">
    <property type="entry name" value="YVTN repeat-like/Quinoprotein amine dehydrogenase"/>
    <property type="match status" value="2"/>
</dbReference>
<dbReference type="Gene3D" id="2.60.40.10">
    <property type="entry name" value="Immunoglobulins"/>
    <property type="match status" value="1"/>
</dbReference>
<evidence type="ECO:0000256" key="1">
    <source>
        <dbReference type="ARBA" id="ARBA00000085"/>
    </source>
</evidence>
<dbReference type="FunFam" id="3.30.565.10:FF:000006">
    <property type="entry name" value="Sensor histidine kinase WalK"/>
    <property type="match status" value="1"/>
</dbReference>
<name>A0A1M4TEM2_9BACT</name>
<protein>
    <recommendedName>
        <fullName evidence="2">histidine kinase</fullName>
        <ecNumber evidence="2">2.7.13.3</ecNumber>
    </recommendedName>
</protein>
<dbReference type="InterPro" id="IPR003661">
    <property type="entry name" value="HisK_dim/P_dom"/>
</dbReference>
<dbReference type="InterPro" id="IPR003594">
    <property type="entry name" value="HATPase_dom"/>
</dbReference>
<dbReference type="PROSITE" id="PS50110">
    <property type="entry name" value="RESPONSE_REGULATORY"/>
    <property type="match status" value="1"/>
</dbReference>
<reference evidence="14" key="1">
    <citation type="submission" date="2016-11" db="EMBL/GenBank/DDBJ databases">
        <authorList>
            <person name="Varghese N."/>
            <person name="Submissions S."/>
        </authorList>
    </citation>
    <scope>NUCLEOTIDE SEQUENCE [LARGE SCALE GENOMIC DNA]</scope>
    <source>
        <strain evidence="14">DSM 27370</strain>
    </source>
</reference>
<dbReference type="Gene3D" id="3.30.565.10">
    <property type="entry name" value="Histidine kinase-like ATPase, C-terminal domain"/>
    <property type="match status" value="1"/>
</dbReference>
<dbReference type="EMBL" id="FQUC01000001">
    <property type="protein sequence ID" value="SHE42893.1"/>
    <property type="molecule type" value="Genomic_DNA"/>
</dbReference>
<evidence type="ECO:0000256" key="5">
    <source>
        <dbReference type="ARBA" id="ARBA00022777"/>
    </source>
</evidence>
<dbReference type="SMART" id="SM00388">
    <property type="entry name" value="HisKA"/>
    <property type="match status" value="1"/>
</dbReference>
<dbReference type="PRINTS" id="PR00344">
    <property type="entry name" value="BCTRLSENSOR"/>
</dbReference>
<dbReference type="GO" id="GO:0003700">
    <property type="term" value="F:DNA-binding transcription factor activity"/>
    <property type="evidence" value="ECO:0007669"/>
    <property type="project" value="InterPro"/>
</dbReference>
<dbReference type="CDD" id="cd00075">
    <property type="entry name" value="HATPase"/>
    <property type="match status" value="1"/>
</dbReference>
<dbReference type="InterPro" id="IPR036890">
    <property type="entry name" value="HATPase_C_sf"/>
</dbReference>
<dbReference type="OrthoDB" id="717811at2"/>
<dbReference type="InterPro" id="IPR011123">
    <property type="entry name" value="Y_Y_Y"/>
</dbReference>
<dbReference type="Pfam" id="PF07495">
    <property type="entry name" value="Y_Y_Y"/>
    <property type="match status" value="1"/>
</dbReference>
<dbReference type="Pfam" id="PF00072">
    <property type="entry name" value="Response_reg"/>
    <property type="match status" value="1"/>
</dbReference>
<dbReference type="SUPFAM" id="SSF52172">
    <property type="entry name" value="CheY-like"/>
    <property type="match status" value="1"/>
</dbReference>
<dbReference type="InterPro" id="IPR001789">
    <property type="entry name" value="Sig_transdc_resp-reg_receiver"/>
</dbReference>
<feature type="domain" description="Response regulatory" evidence="12">
    <location>
        <begin position="1063"/>
        <end position="1178"/>
    </location>
</feature>
<evidence type="ECO:0000259" key="11">
    <source>
        <dbReference type="PROSITE" id="PS50109"/>
    </source>
</evidence>
<keyword evidence="6" id="KW-0805">Transcription regulation</keyword>
<dbReference type="Gene3D" id="3.40.50.2300">
    <property type="match status" value="1"/>
</dbReference>
<sequence length="1338" mass="152027">MMRIFLKYIITIALWMICIVVNAELTNNMFDIRHIGYSEGLSSQRVFSIVEDRHGVIWIATKVGIDRYNGQSVKSYTLPGDFHYGDMAGRRLRLLYNERYGGLWAYDHTGRIYRYSIQNDCFEQDLFLGQFISGEIILNKLCMDHNGTFWFGLSRGLYKKEADGRITTIIPEQYVNDIVSTGESLFVGTSTGVLQLSHSRLGQPRWLIEGKDVQTLFCDVTKNELWVGTFNNGLWIMNLNTSALLPLKGEGSGFVNPIRDITIYDTHTVLVGIDGGGVYTVDRDSKKASLLMSTEDSTDIFLRGNGIYAVTKDRQGNIWIGSYSGGVSVAILSRYPITILAHERGNPQSLANNNINDIEENTNGDLWFAGDDGVSIRSAFSHTWGHWLKGNVIVTLCKGENGSIWAGTYGDGVYLLNSRGQVVRHLTKEQGALTTNYIFYMKQDMDGDLWVGGLDGDLLIMDREGRYKHSYDIKWVHSIEVLEHNQIAVATVNGFCIVNKHSGDIQRYATFQEFHNQNASAYIISMLFNDDGTVWLGTEGGGLNLYDMRTREVRTFTTHEGLPSDDVYSLQKDSRGRLWVSTGKGLALIENFQVSNLNYLGDIDKEYNKSSFARLSDGRFVYGSTNGVISIMPNAISATNYQAPLRFTGLTIEYVGADEEMRLRPVIHNMLTNGTVRLDYKHNSFAITFESINYRFQRDIAYQYILEGYEKSWSNLSSNGIVQYKNVSPGTYLLKVRSLRQSNREIISERTLILKISQPWWNSWWAWVFYICIAGTILYFILRYNSNRLQKKYDEDKIRFFTDTAHDIRTPVTLIMAPLEDLGKEKDLSDKALYFLELARNNTHKLYTLVTQLLEFEKADTHKQQLILTPLNLNDILSEEVASFQLLCDKKQLHLSLSLPDEEVYIMADRHMVEMMLDNLITNACKYTMPHGDVSLSLNYTKRKAILEIKDSGIGIPKKDRKYIFTDVYRADNARKSQEGGTGFGLLQVHRIIKMLHGKITFRSEENKGSIFTITLQRTNAVPEPVPKQTVISEESLPVEATNTAGYESNDSKSEIDQEAKNTLLIVEDNEALRYYLRKTFESDYRVVDVPNGQEALSYLSNEYPDLILSDVMMPGIQGDELCKLVKDNPDTSGIPFVLLTAKVSHDATVEGLKKGADDYIPKPFSTEILKLKVQSLIDNRNRQRDFFMRQVIKQVGADNSKTNKEESQGSVQTVDIFDSKPDESPTSILSENDRKFVIQATQLVIENISDIDFNINILCQEMAMSRTLFYSRLKSLTGKGPQEFIRIIRLQKAAELLKEGRNVTEVAVDTGFINTKYFSSLFKKQFGVQPSKYEQTD</sequence>
<proteinExistence type="predicted"/>
<dbReference type="PANTHER" id="PTHR43547">
    <property type="entry name" value="TWO-COMPONENT HISTIDINE KINASE"/>
    <property type="match status" value="1"/>
</dbReference>
<dbReference type="CDD" id="cd00082">
    <property type="entry name" value="HisKA"/>
    <property type="match status" value="1"/>
</dbReference>
<dbReference type="SMART" id="SM00448">
    <property type="entry name" value="REC"/>
    <property type="match status" value="1"/>
</dbReference>
<dbReference type="SUPFAM" id="SSF47384">
    <property type="entry name" value="Homodimeric domain of signal transducing histidine kinase"/>
    <property type="match status" value="1"/>
</dbReference>
<dbReference type="Proteomes" id="UP000184480">
    <property type="component" value="Unassembled WGS sequence"/>
</dbReference>
<dbReference type="InterPro" id="IPR013783">
    <property type="entry name" value="Ig-like_fold"/>
</dbReference>
<dbReference type="InterPro" id="IPR009057">
    <property type="entry name" value="Homeodomain-like_sf"/>
</dbReference>
<dbReference type="GO" id="GO:0000155">
    <property type="term" value="F:phosphorelay sensor kinase activity"/>
    <property type="evidence" value="ECO:0007669"/>
    <property type="project" value="InterPro"/>
</dbReference>
<keyword evidence="5" id="KW-0418">Kinase</keyword>
<dbReference type="Pfam" id="PF12833">
    <property type="entry name" value="HTH_18"/>
    <property type="match status" value="1"/>
</dbReference>
<evidence type="ECO:0000256" key="3">
    <source>
        <dbReference type="ARBA" id="ARBA00022553"/>
    </source>
</evidence>
<feature type="transmembrane region" description="Helical" evidence="9">
    <location>
        <begin position="764"/>
        <end position="782"/>
    </location>
</feature>
<dbReference type="SMART" id="SM00387">
    <property type="entry name" value="HATPase_c"/>
    <property type="match status" value="1"/>
</dbReference>
<dbReference type="Pfam" id="PF07494">
    <property type="entry name" value="Reg_prop"/>
    <property type="match status" value="3"/>
</dbReference>
<keyword evidence="9" id="KW-0812">Transmembrane</keyword>
<keyword evidence="7" id="KW-0804">Transcription</keyword>
<keyword evidence="9" id="KW-0472">Membrane</keyword>
<dbReference type="PANTHER" id="PTHR43547:SF2">
    <property type="entry name" value="HYBRID SIGNAL TRANSDUCTION HISTIDINE KINASE C"/>
    <property type="match status" value="1"/>
</dbReference>
<dbReference type="GO" id="GO:0043565">
    <property type="term" value="F:sequence-specific DNA binding"/>
    <property type="evidence" value="ECO:0007669"/>
    <property type="project" value="InterPro"/>
</dbReference>
<keyword evidence="9" id="KW-1133">Transmembrane helix</keyword>